<keyword evidence="4 5" id="KW-0472">Membrane</keyword>
<dbReference type="AlphaFoldDB" id="A0A7X2D0L2"/>
<evidence type="ECO:0000256" key="4">
    <source>
        <dbReference type="ARBA" id="ARBA00023136"/>
    </source>
</evidence>
<organism evidence="6 7">
    <name type="scientific">Lactococcus hircilactis</name>
    <dbReference type="NCBI Taxonomy" id="1494462"/>
    <lineage>
        <taxon>Bacteria</taxon>
        <taxon>Bacillati</taxon>
        <taxon>Bacillota</taxon>
        <taxon>Bacilli</taxon>
        <taxon>Lactobacillales</taxon>
        <taxon>Streptococcaceae</taxon>
        <taxon>Lactococcus</taxon>
    </lineage>
</organism>
<keyword evidence="3 5" id="KW-1133">Transmembrane helix</keyword>
<dbReference type="Proteomes" id="UP000439550">
    <property type="component" value="Unassembled WGS sequence"/>
</dbReference>
<evidence type="ECO:0000313" key="6">
    <source>
        <dbReference type="EMBL" id="MQW39591.1"/>
    </source>
</evidence>
<dbReference type="RefSeq" id="WP_153496267.1">
    <property type="nucleotide sequence ID" value="NZ_CAXYUY010000019.1"/>
</dbReference>
<feature type="transmembrane region" description="Helical" evidence="5">
    <location>
        <begin position="144"/>
        <end position="163"/>
    </location>
</feature>
<keyword evidence="2 5" id="KW-0812">Transmembrane</keyword>
<feature type="transmembrane region" description="Helical" evidence="5">
    <location>
        <begin position="206"/>
        <end position="224"/>
    </location>
</feature>
<reference evidence="6 7" key="1">
    <citation type="submission" date="2019-10" db="EMBL/GenBank/DDBJ databases">
        <authorList>
            <person name="Dong K."/>
        </authorList>
    </citation>
    <scope>NUCLEOTIDE SEQUENCE [LARGE SCALE GENOMIC DNA]</scope>
    <source>
        <strain evidence="6 7">DSM 28960</strain>
    </source>
</reference>
<evidence type="ECO:0000313" key="7">
    <source>
        <dbReference type="Proteomes" id="UP000439550"/>
    </source>
</evidence>
<feature type="transmembrane region" description="Helical" evidence="5">
    <location>
        <begin position="175"/>
        <end position="194"/>
    </location>
</feature>
<evidence type="ECO:0000256" key="1">
    <source>
        <dbReference type="ARBA" id="ARBA00004127"/>
    </source>
</evidence>
<dbReference type="GO" id="GO:0030026">
    <property type="term" value="P:intracellular manganese ion homeostasis"/>
    <property type="evidence" value="ECO:0007669"/>
    <property type="project" value="InterPro"/>
</dbReference>
<sequence length="229" mass="24179">MKKKSNFSQYNNIIRASIMGANDGIISIAGIVVGVAGATTNMGTILLAGLAGTLAGTVSMAMGEYVSVSSQRDSQKKIVEDQTKALKEDFQKEFDAVYQNYRDMGISEPLALKATNEMMNKDALGTTVRERFGFTLGQELDARAAAIASMLSFPAGALLPMLAISCAPTALKEGLTFITVVIALALTGYGAASFNGADKKHAALRNIISGILTMVVTYVVGMIFRGEGF</sequence>
<dbReference type="PANTHER" id="PTHR31851">
    <property type="entry name" value="FE(2+)/MN(2+) TRANSPORTER PCL1"/>
    <property type="match status" value="1"/>
</dbReference>
<gene>
    <name evidence="6" type="ORF">GHI93_06545</name>
</gene>
<evidence type="ECO:0000256" key="2">
    <source>
        <dbReference type="ARBA" id="ARBA00022692"/>
    </source>
</evidence>
<keyword evidence="7" id="KW-1185">Reference proteome</keyword>
<feature type="transmembrane region" description="Helical" evidence="5">
    <location>
        <begin position="45"/>
        <end position="68"/>
    </location>
</feature>
<dbReference type="EMBL" id="WITJ01000008">
    <property type="protein sequence ID" value="MQW39591.1"/>
    <property type="molecule type" value="Genomic_DNA"/>
</dbReference>
<dbReference type="Pfam" id="PF01988">
    <property type="entry name" value="VIT1"/>
    <property type="match status" value="1"/>
</dbReference>
<comment type="subcellular location">
    <subcellularLocation>
        <location evidence="1">Endomembrane system</location>
        <topology evidence="1">Multi-pass membrane protein</topology>
    </subcellularLocation>
</comment>
<name>A0A7X2D0L2_9LACT</name>
<dbReference type="GO" id="GO:0005384">
    <property type="term" value="F:manganese ion transmembrane transporter activity"/>
    <property type="evidence" value="ECO:0007669"/>
    <property type="project" value="InterPro"/>
</dbReference>
<dbReference type="GO" id="GO:0012505">
    <property type="term" value="C:endomembrane system"/>
    <property type="evidence" value="ECO:0007669"/>
    <property type="project" value="UniProtKB-SubCell"/>
</dbReference>
<feature type="transmembrane region" description="Helical" evidence="5">
    <location>
        <begin position="21"/>
        <end position="39"/>
    </location>
</feature>
<dbReference type="OrthoDB" id="188924at2"/>
<dbReference type="InterPro" id="IPR008217">
    <property type="entry name" value="Ccc1_fam"/>
</dbReference>
<dbReference type="CDD" id="cd02432">
    <property type="entry name" value="Nodulin-21_like_1"/>
    <property type="match status" value="1"/>
</dbReference>
<evidence type="ECO:0000256" key="3">
    <source>
        <dbReference type="ARBA" id="ARBA00022989"/>
    </source>
</evidence>
<evidence type="ECO:0000256" key="5">
    <source>
        <dbReference type="SAM" id="Phobius"/>
    </source>
</evidence>
<proteinExistence type="predicted"/>
<protein>
    <submittedName>
        <fullName evidence="6">VIT family protein</fullName>
    </submittedName>
</protein>
<accession>A0A7X2D0L2</accession>
<comment type="caution">
    <text evidence="6">The sequence shown here is derived from an EMBL/GenBank/DDBJ whole genome shotgun (WGS) entry which is preliminary data.</text>
</comment>